<feature type="compositionally biased region" description="Basic and acidic residues" evidence="1">
    <location>
        <begin position="15"/>
        <end position="31"/>
    </location>
</feature>
<organism evidence="2 3">
    <name type="scientific">Desulfallas thermosapovorans DSM 6562</name>
    <dbReference type="NCBI Taxonomy" id="1121431"/>
    <lineage>
        <taxon>Bacteria</taxon>
        <taxon>Bacillati</taxon>
        <taxon>Bacillota</taxon>
        <taxon>Clostridia</taxon>
        <taxon>Eubacteriales</taxon>
        <taxon>Desulfallaceae</taxon>
        <taxon>Desulfallas</taxon>
    </lineage>
</organism>
<name>A0A5S4ZSA3_9FIRM</name>
<gene>
    <name evidence="2" type="ORF">LX24_01489</name>
</gene>
<protein>
    <submittedName>
        <fullName evidence="2">Uncharacterized protein</fullName>
    </submittedName>
</protein>
<feature type="region of interest" description="Disordered" evidence="1">
    <location>
        <begin position="15"/>
        <end position="91"/>
    </location>
</feature>
<reference evidence="2 3" key="1">
    <citation type="submission" date="2019-07" db="EMBL/GenBank/DDBJ databases">
        <title>Genomic Encyclopedia of Type Strains, Phase I: the one thousand microbial genomes (KMG-I) project.</title>
        <authorList>
            <person name="Kyrpides N."/>
        </authorList>
    </citation>
    <scope>NUCLEOTIDE SEQUENCE [LARGE SCALE GENOMIC DNA]</scope>
    <source>
        <strain evidence="2 3">DSM 6562</strain>
    </source>
</reference>
<proteinExistence type="predicted"/>
<dbReference type="AlphaFoldDB" id="A0A5S4ZSA3"/>
<accession>A0A5S4ZSA3</accession>
<evidence type="ECO:0000313" key="2">
    <source>
        <dbReference type="EMBL" id="TYO95528.1"/>
    </source>
</evidence>
<dbReference type="Proteomes" id="UP000323166">
    <property type="component" value="Unassembled WGS sequence"/>
</dbReference>
<sequence>MKIGAGGLQSQLMEDAIKIRQVDPSRNKPGQDNHIPFDPLQGRKKAGQELHPPLNEPAKGAAADNFSEHMRPTVEPEPSTPGGAPPAYQSLGMFVDVYI</sequence>
<dbReference type="RefSeq" id="WP_166511507.1">
    <property type="nucleotide sequence ID" value="NZ_VNHM01000007.1"/>
</dbReference>
<comment type="caution">
    <text evidence="2">The sequence shown here is derived from an EMBL/GenBank/DDBJ whole genome shotgun (WGS) entry which is preliminary data.</text>
</comment>
<evidence type="ECO:0000313" key="3">
    <source>
        <dbReference type="Proteomes" id="UP000323166"/>
    </source>
</evidence>
<keyword evidence="3" id="KW-1185">Reference proteome</keyword>
<evidence type="ECO:0000256" key="1">
    <source>
        <dbReference type="SAM" id="MobiDB-lite"/>
    </source>
</evidence>
<dbReference type="EMBL" id="VNHM01000007">
    <property type="protein sequence ID" value="TYO95528.1"/>
    <property type="molecule type" value="Genomic_DNA"/>
</dbReference>